<evidence type="ECO:0000256" key="1">
    <source>
        <dbReference type="SAM" id="MobiDB-lite"/>
    </source>
</evidence>
<keyword evidence="3" id="KW-1185">Reference proteome</keyword>
<dbReference type="AlphaFoldDB" id="A0A9W7TWL4"/>
<dbReference type="InterPro" id="IPR053819">
    <property type="entry name" value="TEADIR3_omega_loop"/>
</dbReference>
<evidence type="ECO:0000313" key="3">
    <source>
        <dbReference type="Proteomes" id="UP001059041"/>
    </source>
</evidence>
<evidence type="ECO:0000313" key="2">
    <source>
        <dbReference type="EMBL" id="KAI7804371.1"/>
    </source>
</evidence>
<dbReference type="OrthoDB" id="5982901at2759"/>
<gene>
    <name evidence="2" type="ORF">IRJ41_007675</name>
</gene>
<name>A0A9W7TWL4_TRIRA</name>
<reference evidence="2" key="1">
    <citation type="submission" date="2021-02" db="EMBL/GenBank/DDBJ databases">
        <title>Comparative genomics reveals that relaxation of natural selection precedes convergent phenotypic evolution of cavefish.</title>
        <authorList>
            <person name="Peng Z."/>
        </authorList>
    </citation>
    <scope>NUCLEOTIDE SEQUENCE</scope>
    <source>
        <tissue evidence="2">Muscle</tissue>
    </source>
</reference>
<dbReference type="Proteomes" id="UP001059041">
    <property type="component" value="Linkage Group LG10"/>
</dbReference>
<dbReference type="EMBL" id="JAFHDT010000010">
    <property type="protein sequence ID" value="KAI7804371.1"/>
    <property type="molecule type" value="Genomic_DNA"/>
</dbReference>
<evidence type="ECO:0008006" key="4">
    <source>
        <dbReference type="Google" id="ProtNLM"/>
    </source>
</evidence>
<feature type="compositionally biased region" description="Basic and acidic residues" evidence="1">
    <location>
        <begin position="63"/>
        <end position="103"/>
    </location>
</feature>
<proteinExistence type="predicted"/>
<accession>A0A9W7TWL4</accession>
<sequence>MANSDSEVKTLLNFVNLASSDIKAALDRSAPCRRSVDHRKYLQKQLKRFSQKYTKIPRCHSHRTSEPPKIPEDKAPGNLRRLTDARDGNSDEDLSPHCEDEARAGQVPMRNRQLPASFWKEPQSSSGSRERFVKHPLNNGERIKMIYDDVKPNPLLSGDVEPLRSVVCACCCALQYRGNHSLHGRVLAPHTDAAAYRNKIYGTNIEISHNIIDGLHGNSTHVVVKPIPTKPAVSASIFSVFGFI</sequence>
<dbReference type="PANTHER" id="PTHR33766">
    <property type="entry name" value="PROTEIN FAM181B"/>
    <property type="match status" value="1"/>
</dbReference>
<dbReference type="Pfam" id="PF15238">
    <property type="entry name" value="TEADIR3"/>
    <property type="match status" value="1"/>
</dbReference>
<protein>
    <recommendedName>
        <fullName evidence="4">Protein FAM181A</fullName>
    </recommendedName>
</protein>
<comment type="caution">
    <text evidence="2">The sequence shown here is derived from an EMBL/GenBank/DDBJ whole genome shotgun (WGS) entry which is preliminary data.</text>
</comment>
<feature type="region of interest" description="Disordered" evidence="1">
    <location>
        <begin position="55"/>
        <end position="109"/>
    </location>
</feature>
<dbReference type="PANTHER" id="PTHR33766:SF1">
    <property type="entry name" value="PROTEIN FAM181A"/>
    <property type="match status" value="1"/>
</dbReference>
<dbReference type="InterPro" id="IPR029359">
    <property type="entry name" value="FAM181"/>
</dbReference>
<organism evidence="2 3">
    <name type="scientific">Triplophysa rosa</name>
    <name type="common">Cave loach</name>
    <dbReference type="NCBI Taxonomy" id="992332"/>
    <lineage>
        <taxon>Eukaryota</taxon>
        <taxon>Metazoa</taxon>
        <taxon>Chordata</taxon>
        <taxon>Craniata</taxon>
        <taxon>Vertebrata</taxon>
        <taxon>Euteleostomi</taxon>
        <taxon>Actinopterygii</taxon>
        <taxon>Neopterygii</taxon>
        <taxon>Teleostei</taxon>
        <taxon>Ostariophysi</taxon>
        <taxon>Cypriniformes</taxon>
        <taxon>Nemacheilidae</taxon>
        <taxon>Triplophysa</taxon>
    </lineage>
</organism>